<dbReference type="Pfam" id="PF00005">
    <property type="entry name" value="ABC_tran"/>
    <property type="match status" value="2"/>
</dbReference>
<evidence type="ECO:0000256" key="1">
    <source>
        <dbReference type="ARBA" id="ARBA00022448"/>
    </source>
</evidence>
<dbReference type="Gene3D" id="3.40.50.300">
    <property type="entry name" value="P-loop containing nucleotide triphosphate hydrolases"/>
    <property type="match status" value="2"/>
</dbReference>
<sequence length="480" mass="51333">MAQETTAVPAAPTALRVTDASKSFGATRALRGASIELTAGEALCIVGENGSGKSTLVKLLAGVHRPDAGSLQVGDRTVVALSSPRESIDHGIATVFQEVLVVEARSVLENVWLGTEGLVRAPRSKAAKREKAEAVLDRLLGRSLDLDVPVERLSLSDRQACGIARALVRDPRVLILDEATSALDVATRDRLFEVLRERAADGVAVIFISHRMDEVEEIGDRITVMRSGETVATLRRGETPVAQLVRLMTGAEELTDHAGERADRKIGDVVLHVGDFAVRAGELVGLAGLEGHGQDGFLRALAAAAGDGGAYVPRERRAESLFESKSILENFALPTLARDTAAGVLQPKRSRARLAAFVESLGIKLGRPEDLITTLSGGNQQKVVVARWLATEPAVLLLNDPTRGVDLGAKRDLYRVLVDLAASGMAIVMLSTEVDEHIELMDRVVVFREGGPFCEIPRDGLSRQALVGAFFGQRPEVTHA</sequence>
<dbReference type="EMBL" id="CP087164">
    <property type="protein sequence ID" value="UGS36162.1"/>
    <property type="molecule type" value="Genomic_DNA"/>
</dbReference>
<dbReference type="RefSeq" id="WP_259316211.1">
    <property type="nucleotide sequence ID" value="NZ_CP087164.1"/>
</dbReference>
<keyword evidence="4 6" id="KW-0067">ATP-binding</keyword>
<evidence type="ECO:0000256" key="2">
    <source>
        <dbReference type="ARBA" id="ARBA00022737"/>
    </source>
</evidence>
<proteinExistence type="predicted"/>
<evidence type="ECO:0000256" key="4">
    <source>
        <dbReference type="ARBA" id="ARBA00022840"/>
    </source>
</evidence>
<dbReference type="InterPro" id="IPR017871">
    <property type="entry name" value="ABC_transporter-like_CS"/>
</dbReference>
<dbReference type="InterPro" id="IPR027417">
    <property type="entry name" value="P-loop_NTPase"/>
</dbReference>
<dbReference type="InterPro" id="IPR003593">
    <property type="entry name" value="AAA+_ATPase"/>
</dbReference>
<dbReference type="SMART" id="SM00382">
    <property type="entry name" value="AAA"/>
    <property type="match status" value="2"/>
</dbReference>
<evidence type="ECO:0000256" key="3">
    <source>
        <dbReference type="ARBA" id="ARBA00022741"/>
    </source>
</evidence>
<protein>
    <submittedName>
        <fullName evidence="6">Fructose import ATP-binding protein FruK</fullName>
    </submittedName>
</protein>
<dbReference type="GO" id="GO:0005524">
    <property type="term" value="F:ATP binding"/>
    <property type="evidence" value="ECO:0007669"/>
    <property type="project" value="UniProtKB-KW"/>
</dbReference>
<dbReference type="AlphaFoldDB" id="A0A9E7C131"/>
<keyword evidence="1" id="KW-0813">Transport</keyword>
<dbReference type="KEGG" id="sbae:DSM104329_02562"/>
<accession>A0A9E7C131</accession>
<gene>
    <name evidence="6" type="primary">fruK</name>
    <name evidence="6" type="ORF">DSM104329_02562</name>
</gene>
<dbReference type="InterPro" id="IPR050107">
    <property type="entry name" value="ABC_carbohydrate_import_ATPase"/>
</dbReference>
<keyword evidence="2" id="KW-0677">Repeat</keyword>
<dbReference type="PROSITE" id="PS00211">
    <property type="entry name" value="ABC_TRANSPORTER_1"/>
    <property type="match status" value="1"/>
</dbReference>
<evidence type="ECO:0000313" key="6">
    <source>
        <dbReference type="EMBL" id="UGS36162.1"/>
    </source>
</evidence>
<evidence type="ECO:0000313" key="7">
    <source>
        <dbReference type="Proteomes" id="UP001162834"/>
    </source>
</evidence>
<reference evidence="6" key="1">
    <citation type="journal article" date="2022" name="Int. J. Syst. Evol. Microbiol.">
        <title>Pseudomonas aegrilactucae sp. nov. and Pseudomonas morbosilactucae sp. nov., pathogens causing bacterial rot of lettuce in Japan.</title>
        <authorList>
            <person name="Sawada H."/>
            <person name="Fujikawa T."/>
            <person name="Satou M."/>
        </authorList>
    </citation>
    <scope>NUCLEOTIDE SEQUENCE</scope>
    <source>
        <strain evidence="6">0166_1</strain>
    </source>
</reference>
<dbReference type="PANTHER" id="PTHR43790">
    <property type="entry name" value="CARBOHYDRATE TRANSPORT ATP-BINDING PROTEIN MG119-RELATED"/>
    <property type="match status" value="1"/>
</dbReference>
<name>A0A9E7C131_9ACTN</name>
<dbReference type="PANTHER" id="PTHR43790:SF9">
    <property type="entry name" value="GALACTOFURANOSE TRANSPORTER ATP-BINDING PROTEIN YTFR"/>
    <property type="match status" value="1"/>
</dbReference>
<dbReference type="SUPFAM" id="SSF52540">
    <property type="entry name" value="P-loop containing nucleoside triphosphate hydrolases"/>
    <property type="match status" value="2"/>
</dbReference>
<dbReference type="CDD" id="cd03216">
    <property type="entry name" value="ABC_Carb_Monos_I"/>
    <property type="match status" value="1"/>
</dbReference>
<dbReference type="GO" id="GO:0016887">
    <property type="term" value="F:ATP hydrolysis activity"/>
    <property type="evidence" value="ECO:0007669"/>
    <property type="project" value="InterPro"/>
</dbReference>
<dbReference type="Proteomes" id="UP001162834">
    <property type="component" value="Chromosome"/>
</dbReference>
<dbReference type="PROSITE" id="PS50893">
    <property type="entry name" value="ABC_TRANSPORTER_2"/>
    <property type="match status" value="2"/>
</dbReference>
<dbReference type="InterPro" id="IPR003439">
    <property type="entry name" value="ABC_transporter-like_ATP-bd"/>
</dbReference>
<keyword evidence="3" id="KW-0547">Nucleotide-binding</keyword>
<evidence type="ECO:0000259" key="5">
    <source>
        <dbReference type="PROSITE" id="PS50893"/>
    </source>
</evidence>
<feature type="domain" description="ABC transporter" evidence="5">
    <location>
        <begin position="245"/>
        <end position="474"/>
    </location>
</feature>
<feature type="domain" description="ABC transporter" evidence="5">
    <location>
        <begin position="15"/>
        <end position="252"/>
    </location>
</feature>
<organism evidence="6 7">
    <name type="scientific">Capillimicrobium parvum</name>
    <dbReference type="NCBI Taxonomy" id="2884022"/>
    <lineage>
        <taxon>Bacteria</taxon>
        <taxon>Bacillati</taxon>
        <taxon>Actinomycetota</taxon>
        <taxon>Thermoleophilia</taxon>
        <taxon>Solirubrobacterales</taxon>
        <taxon>Capillimicrobiaceae</taxon>
        <taxon>Capillimicrobium</taxon>
    </lineage>
</organism>
<keyword evidence="7" id="KW-1185">Reference proteome</keyword>